<dbReference type="Proteomes" id="UP001295444">
    <property type="component" value="Chromosome 01"/>
</dbReference>
<reference evidence="3" key="1">
    <citation type="submission" date="2022-03" db="EMBL/GenBank/DDBJ databases">
        <authorList>
            <person name="Alioto T."/>
            <person name="Alioto T."/>
            <person name="Gomez Garrido J."/>
        </authorList>
    </citation>
    <scope>NUCLEOTIDE SEQUENCE</scope>
</reference>
<feature type="compositionally biased region" description="Polar residues" evidence="2">
    <location>
        <begin position="25"/>
        <end position="42"/>
    </location>
</feature>
<evidence type="ECO:0000256" key="1">
    <source>
        <dbReference type="SAM" id="Coils"/>
    </source>
</evidence>
<proteinExistence type="predicted"/>
<feature type="coiled-coil region" evidence="1">
    <location>
        <begin position="70"/>
        <end position="111"/>
    </location>
</feature>
<feature type="region of interest" description="Disordered" evidence="2">
    <location>
        <begin position="311"/>
        <end position="332"/>
    </location>
</feature>
<evidence type="ECO:0000313" key="4">
    <source>
        <dbReference type="Proteomes" id="UP001295444"/>
    </source>
</evidence>
<sequence length="332" mass="37016">MDEFLATPHGLRDTGETGTPALDSPGSSIAGSARESSTPGTLSQISADLAAISASMMTRKDKGEMVAELRAIIREEIAAVRTDLTALEQRVDRLEEERIQSQQHRQAAELATTRQGNILLDLRRQVEDLDNRGRRNNIRVRGLPESKDEVPQEILNGLFAQLLGDAAPGDFGIERAHRALRAPRRDGQPRDMICALLSFPLKESIMRAARAQQHITYMEAQISLYQDLSTITLDARRALRPLTRALQERRIPYKWGFPFSLQARMGNVWHIIRWPNDVPRFLRTANLPAISVPNWILEGPPARATGPSEVAHNIHLEPGPPRRRGGPIGPEE</sequence>
<keyword evidence="4" id="KW-1185">Reference proteome</keyword>
<name>A0AAD1QZ47_PELCU</name>
<feature type="region of interest" description="Disordered" evidence="2">
    <location>
        <begin position="1"/>
        <end position="42"/>
    </location>
</feature>
<protein>
    <submittedName>
        <fullName evidence="3">Uncharacterized protein</fullName>
    </submittedName>
</protein>
<dbReference type="Gene3D" id="3.30.70.1820">
    <property type="entry name" value="L1 transposable element, RRM domain"/>
    <property type="match status" value="1"/>
</dbReference>
<dbReference type="EMBL" id="OW240912">
    <property type="protein sequence ID" value="CAH2219814.1"/>
    <property type="molecule type" value="Genomic_DNA"/>
</dbReference>
<evidence type="ECO:0000313" key="3">
    <source>
        <dbReference type="EMBL" id="CAH2219814.1"/>
    </source>
</evidence>
<accession>A0AAD1QZ47</accession>
<dbReference type="PANTHER" id="PTHR11505">
    <property type="entry name" value="L1 TRANSPOSABLE ELEMENT-RELATED"/>
    <property type="match status" value="1"/>
</dbReference>
<evidence type="ECO:0000256" key="2">
    <source>
        <dbReference type="SAM" id="MobiDB-lite"/>
    </source>
</evidence>
<keyword evidence="1" id="KW-0175">Coiled coil</keyword>
<organism evidence="3 4">
    <name type="scientific">Pelobates cultripes</name>
    <name type="common">Western spadefoot toad</name>
    <dbReference type="NCBI Taxonomy" id="61616"/>
    <lineage>
        <taxon>Eukaryota</taxon>
        <taxon>Metazoa</taxon>
        <taxon>Chordata</taxon>
        <taxon>Craniata</taxon>
        <taxon>Vertebrata</taxon>
        <taxon>Euteleostomi</taxon>
        <taxon>Amphibia</taxon>
        <taxon>Batrachia</taxon>
        <taxon>Anura</taxon>
        <taxon>Pelobatoidea</taxon>
        <taxon>Pelobatidae</taxon>
        <taxon>Pelobates</taxon>
    </lineage>
</organism>
<gene>
    <name evidence="3" type="ORF">PECUL_23A021423</name>
</gene>
<dbReference type="InterPro" id="IPR004244">
    <property type="entry name" value="Transposase_22"/>
</dbReference>
<dbReference type="AlphaFoldDB" id="A0AAD1QZ47"/>